<dbReference type="InterPro" id="IPR037294">
    <property type="entry name" value="ABC_BtuC-like"/>
</dbReference>
<proteinExistence type="inferred from homology"/>
<feature type="transmembrane region" description="Helical" evidence="9">
    <location>
        <begin position="64"/>
        <end position="84"/>
    </location>
</feature>
<reference evidence="10 11" key="1">
    <citation type="journal article" date="2021" name="Sci. Rep.">
        <title>Genome analysis of a halophilic bacterium Halomonas malpeensis YU-PRIM-29(T) reveals its exopolysaccharide and pigment producing capabilities.</title>
        <authorList>
            <person name="Athmika"/>
            <person name="Ghate S.D."/>
            <person name="Arun A.B."/>
            <person name="Rao S.S."/>
            <person name="Kumar S.T.A."/>
            <person name="Kandiyil M.K."/>
            <person name="Saptami K."/>
            <person name="Rekha P.D."/>
        </authorList>
    </citation>
    <scope>NUCLEOTIDE SEQUENCE [LARGE SCALE GENOMIC DNA]</scope>
    <source>
        <strain evidence="11">prim 29</strain>
    </source>
</reference>
<evidence type="ECO:0000256" key="7">
    <source>
        <dbReference type="ARBA" id="ARBA00023136"/>
    </source>
</evidence>
<dbReference type="SUPFAM" id="SSF81345">
    <property type="entry name" value="ABC transporter involved in vitamin B12 uptake, BtuC"/>
    <property type="match status" value="1"/>
</dbReference>
<keyword evidence="6 9" id="KW-1133">Transmembrane helix</keyword>
<dbReference type="Gene3D" id="1.10.3470.10">
    <property type="entry name" value="ABC transporter involved in vitamin B12 uptake, BtuC"/>
    <property type="match status" value="1"/>
</dbReference>
<feature type="transmembrane region" description="Helical" evidence="9">
    <location>
        <begin position="12"/>
        <end position="32"/>
    </location>
</feature>
<organism evidence="10 11">
    <name type="scientific">Vreelandella malpeensis</name>
    <dbReference type="NCBI Taxonomy" id="1172368"/>
    <lineage>
        <taxon>Bacteria</taxon>
        <taxon>Pseudomonadati</taxon>
        <taxon>Pseudomonadota</taxon>
        <taxon>Gammaproteobacteria</taxon>
        <taxon>Oceanospirillales</taxon>
        <taxon>Halomonadaceae</taxon>
        <taxon>Vreelandella</taxon>
    </lineage>
</organism>
<accession>A0ABS8DTQ5</accession>
<gene>
    <name evidence="10" type="ORF">GEV37_09095</name>
</gene>
<evidence type="ECO:0000256" key="1">
    <source>
        <dbReference type="ARBA" id="ARBA00004651"/>
    </source>
</evidence>
<dbReference type="Pfam" id="PF00950">
    <property type="entry name" value="ABC-3"/>
    <property type="match status" value="1"/>
</dbReference>
<dbReference type="InterPro" id="IPR001626">
    <property type="entry name" value="ABC_TroCD"/>
</dbReference>
<comment type="similarity">
    <text evidence="2 8">Belongs to the ABC-3 integral membrane protein family.</text>
</comment>
<comment type="subcellular location">
    <subcellularLocation>
        <location evidence="1 8">Cell membrane</location>
        <topology evidence="1 8">Multi-pass membrane protein</topology>
    </subcellularLocation>
</comment>
<keyword evidence="5 8" id="KW-0812">Transmembrane</keyword>
<protein>
    <submittedName>
        <fullName evidence="10">Metal ABC transporter permease</fullName>
    </submittedName>
</protein>
<feature type="transmembrane region" description="Helical" evidence="9">
    <location>
        <begin position="96"/>
        <end position="115"/>
    </location>
</feature>
<keyword evidence="3 8" id="KW-0813">Transport</keyword>
<evidence type="ECO:0000256" key="6">
    <source>
        <dbReference type="ARBA" id="ARBA00022989"/>
    </source>
</evidence>
<keyword evidence="4" id="KW-1003">Cell membrane</keyword>
<dbReference type="EMBL" id="WHVL01000003">
    <property type="protein sequence ID" value="MCB8889265.1"/>
    <property type="molecule type" value="Genomic_DNA"/>
</dbReference>
<feature type="transmembrane region" description="Helical" evidence="9">
    <location>
        <begin position="261"/>
        <end position="285"/>
    </location>
</feature>
<evidence type="ECO:0000256" key="9">
    <source>
        <dbReference type="SAM" id="Phobius"/>
    </source>
</evidence>
<evidence type="ECO:0000256" key="8">
    <source>
        <dbReference type="RuleBase" id="RU003943"/>
    </source>
</evidence>
<dbReference type="RefSeq" id="WP_227389931.1">
    <property type="nucleotide sequence ID" value="NZ_JBHSCJ010000004.1"/>
</dbReference>
<dbReference type="PANTHER" id="PTHR30477">
    <property type="entry name" value="ABC-TRANSPORTER METAL-BINDING PROTEIN"/>
    <property type="match status" value="1"/>
</dbReference>
<keyword evidence="7 9" id="KW-0472">Membrane</keyword>
<evidence type="ECO:0000313" key="10">
    <source>
        <dbReference type="EMBL" id="MCB8889265.1"/>
    </source>
</evidence>
<evidence type="ECO:0000256" key="3">
    <source>
        <dbReference type="ARBA" id="ARBA00022448"/>
    </source>
</evidence>
<dbReference type="PANTHER" id="PTHR30477:SF8">
    <property type="entry name" value="METAL TRANSPORT SYSTEM MEMBRANE PROTEIN CT_070-RELATED"/>
    <property type="match status" value="1"/>
</dbReference>
<feature type="transmembrane region" description="Helical" evidence="9">
    <location>
        <begin position="179"/>
        <end position="197"/>
    </location>
</feature>
<comment type="caution">
    <text evidence="10">The sequence shown here is derived from an EMBL/GenBank/DDBJ whole genome shotgun (WGS) entry which is preliminary data.</text>
</comment>
<evidence type="ECO:0000313" key="11">
    <source>
        <dbReference type="Proteomes" id="UP001319882"/>
    </source>
</evidence>
<sequence>MIEELLNATALPIILVGAMVGIASSAVGTFLVLRGNSMLSDAISHSIVFGIVIVWILTGQQSGPVQLIGAALTGLLTVFLTEALAGTKRVKQDAAIGLVFPALFSVGVLLLNIYAHDVHIDTHTVLLGEIGFVWLDTVELFGLPIPQALVTMSAMTLINYAFIGLFYKELKLATFDPALAKAFGFMPTLLFYGLLMLTSSTAVAAFDAVGAVLFIAFAIVPASAAYLLTDRLWMMFVIGALISIASSVLGYYLAVHFNVSIGGMMAVMTGVFLILAFLGGPRYGVIARRLRRRRLAPAAKI</sequence>
<feature type="transmembrane region" description="Helical" evidence="9">
    <location>
        <begin position="145"/>
        <end position="167"/>
    </location>
</feature>
<dbReference type="CDD" id="cd06550">
    <property type="entry name" value="TM_ABC_iron-siderophores_like"/>
    <property type="match status" value="1"/>
</dbReference>
<feature type="transmembrane region" description="Helical" evidence="9">
    <location>
        <begin position="203"/>
        <end position="228"/>
    </location>
</feature>
<evidence type="ECO:0000256" key="5">
    <source>
        <dbReference type="ARBA" id="ARBA00022692"/>
    </source>
</evidence>
<feature type="transmembrane region" description="Helical" evidence="9">
    <location>
        <begin position="235"/>
        <end position="255"/>
    </location>
</feature>
<feature type="transmembrane region" description="Helical" evidence="9">
    <location>
        <begin position="39"/>
        <end position="58"/>
    </location>
</feature>
<name>A0ABS8DTQ5_9GAMM</name>
<evidence type="ECO:0000256" key="2">
    <source>
        <dbReference type="ARBA" id="ARBA00008034"/>
    </source>
</evidence>
<evidence type="ECO:0000256" key="4">
    <source>
        <dbReference type="ARBA" id="ARBA00022475"/>
    </source>
</evidence>
<keyword evidence="11" id="KW-1185">Reference proteome</keyword>
<dbReference type="Proteomes" id="UP001319882">
    <property type="component" value="Unassembled WGS sequence"/>
</dbReference>